<dbReference type="GO" id="GO:0032131">
    <property type="term" value="F:alkylated DNA binding"/>
    <property type="evidence" value="ECO:0007669"/>
    <property type="project" value="TreeGrafter"/>
</dbReference>
<organism evidence="6 7">
    <name type="scientific">Pikeienuella piscinae</name>
    <dbReference type="NCBI Taxonomy" id="2748098"/>
    <lineage>
        <taxon>Bacteria</taxon>
        <taxon>Pseudomonadati</taxon>
        <taxon>Pseudomonadota</taxon>
        <taxon>Alphaproteobacteria</taxon>
        <taxon>Rhodobacterales</taxon>
        <taxon>Paracoccaceae</taxon>
        <taxon>Pikeienuella</taxon>
    </lineage>
</organism>
<keyword evidence="3" id="KW-0227">DNA damage</keyword>
<evidence type="ECO:0000256" key="2">
    <source>
        <dbReference type="ARBA" id="ARBA00012000"/>
    </source>
</evidence>
<dbReference type="PANTHER" id="PTHR43003:SF5">
    <property type="entry name" value="DNA-3-METHYLADENINE GLYCOSYLASE"/>
    <property type="match status" value="1"/>
</dbReference>
<dbReference type="InterPro" id="IPR003265">
    <property type="entry name" value="HhH-GPD_domain"/>
</dbReference>
<gene>
    <name evidence="6" type="ORF">G5B40_00100</name>
</gene>
<dbReference type="GO" id="GO:0008725">
    <property type="term" value="F:DNA-3-methyladenine glycosylase activity"/>
    <property type="evidence" value="ECO:0007669"/>
    <property type="project" value="TreeGrafter"/>
</dbReference>
<proteinExistence type="predicted"/>
<dbReference type="GO" id="GO:0032993">
    <property type="term" value="C:protein-DNA complex"/>
    <property type="evidence" value="ECO:0007669"/>
    <property type="project" value="TreeGrafter"/>
</dbReference>
<dbReference type="Gene3D" id="1.10.1670.40">
    <property type="match status" value="1"/>
</dbReference>
<evidence type="ECO:0000256" key="3">
    <source>
        <dbReference type="ARBA" id="ARBA00022763"/>
    </source>
</evidence>
<evidence type="ECO:0000256" key="4">
    <source>
        <dbReference type="ARBA" id="ARBA00023204"/>
    </source>
</evidence>
<keyword evidence="4" id="KW-0234">DNA repair</keyword>
<evidence type="ECO:0000259" key="5">
    <source>
        <dbReference type="SMART" id="SM00478"/>
    </source>
</evidence>
<protein>
    <recommendedName>
        <fullName evidence="2">DNA-3-methyladenine glycosylase II</fullName>
        <ecNumber evidence="2">3.2.2.21</ecNumber>
    </recommendedName>
</protein>
<dbReference type="GO" id="GO:0006285">
    <property type="term" value="P:base-excision repair, AP site formation"/>
    <property type="evidence" value="ECO:0007669"/>
    <property type="project" value="TreeGrafter"/>
</dbReference>
<dbReference type="RefSeq" id="WP_165093558.1">
    <property type="nucleotide sequence ID" value="NZ_CP049056.1"/>
</dbReference>
<keyword evidence="7" id="KW-1185">Reference proteome</keyword>
<dbReference type="GO" id="GO:0006307">
    <property type="term" value="P:DNA alkylation repair"/>
    <property type="evidence" value="ECO:0007669"/>
    <property type="project" value="TreeGrafter"/>
</dbReference>
<reference evidence="6 7" key="1">
    <citation type="submission" date="2020-02" db="EMBL/GenBank/DDBJ databases">
        <title>complete genome sequence of Rhodobacteraceae bacterium.</title>
        <authorList>
            <person name="Park J."/>
            <person name="Kim Y.-S."/>
            <person name="Kim K.-H."/>
        </authorList>
    </citation>
    <scope>NUCLEOTIDE SEQUENCE [LARGE SCALE GENOMIC DNA]</scope>
    <source>
        <strain evidence="6 7">RR4-56</strain>
    </source>
</reference>
<dbReference type="GO" id="GO:0005737">
    <property type="term" value="C:cytoplasm"/>
    <property type="evidence" value="ECO:0007669"/>
    <property type="project" value="TreeGrafter"/>
</dbReference>
<dbReference type="InterPro" id="IPR051912">
    <property type="entry name" value="Alkylbase_DNA_Glycosylase/TA"/>
</dbReference>
<name>A0A7L5BT08_9RHOB</name>
<dbReference type="InterPro" id="IPR011257">
    <property type="entry name" value="DNA_glycosylase"/>
</dbReference>
<evidence type="ECO:0000313" key="7">
    <source>
        <dbReference type="Proteomes" id="UP000503336"/>
    </source>
</evidence>
<dbReference type="PANTHER" id="PTHR43003">
    <property type="entry name" value="DNA-3-METHYLADENINE GLYCOSYLASE"/>
    <property type="match status" value="1"/>
</dbReference>
<accession>A0A7L5BT08</accession>
<dbReference type="Gene3D" id="1.10.340.30">
    <property type="entry name" value="Hypothetical protein, domain 2"/>
    <property type="match status" value="1"/>
</dbReference>
<dbReference type="Proteomes" id="UP000503336">
    <property type="component" value="Chromosome"/>
</dbReference>
<dbReference type="AlphaFoldDB" id="A0A7L5BT08"/>
<evidence type="ECO:0000313" key="6">
    <source>
        <dbReference type="EMBL" id="QIE53981.1"/>
    </source>
</evidence>
<evidence type="ECO:0000256" key="1">
    <source>
        <dbReference type="ARBA" id="ARBA00000086"/>
    </source>
</evidence>
<dbReference type="SUPFAM" id="SSF48150">
    <property type="entry name" value="DNA-glycosylase"/>
    <property type="match status" value="1"/>
</dbReference>
<comment type="catalytic activity">
    <reaction evidence="1">
        <text>Hydrolysis of alkylated DNA, releasing 3-methyladenine, 3-methylguanine, 7-methylguanine and 7-methyladenine.</text>
        <dbReference type="EC" id="3.2.2.21"/>
    </reaction>
</comment>
<sequence>MRIIESDADVAEGAAHLAALCPRMAHALEVIGAPPLRRRPDGFAALLQAIVGQQVSTAAAAGIWARMEAAGLITEDAVAAADTEALRAAGLSRAKARYAAALAEARLDYAALRAAPEAEVIATLTAVPGVGRWTAEIYLMFAVGRADVFAPGDLALREAARALYGLEARPTIPALDEMAMAWRPWRAVAARILFAYYRHLKGREGVS</sequence>
<dbReference type="EMBL" id="CP049056">
    <property type="protein sequence ID" value="QIE53981.1"/>
    <property type="molecule type" value="Genomic_DNA"/>
</dbReference>
<feature type="domain" description="HhH-GPD" evidence="5">
    <location>
        <begin position="51"/>
        <end position="198"/>
    </location>
</feature>
<dbReference type="EC" id="3.2.2.21" evidence="2"/>
<dbReference type="GO" id="GO:0043916">
    <property type="term" value="F:DNA-7-methylguanine glycosylase activity"/>
    <property type="evidence" value="ECO:0007669"/>
    <property type="project" value="TreeGrafter"/>
</dbReference>
<dbReference type="SMART" id="SM00478">
    <property type="entry name" value="ENDO3c"/>
    <property type="match status" value="1"/>
</dbReference>
<dbReference type="CDD" id="cd00056">
    <property type="entry name" value="ENDO3c"/>
    <property type="match status" value="1"/>
</dbReference>
<dbReference type="KEGG" id="hdh:G5B40_00100"/>
<dbReference type="Pfam" id="PF00730">
    <property type="entry name" value="HhH-GPD"/>
    <property type="match status" value="1"/>
</dbReference>